<dbReference type="FunFam" id="1.10.510.10:FF:001512">
    <property type="entry name" value="Receptor tyrosine-protein kinase erbB-2"/>
    <property type="match status" value="1"/>
</dbReference>
<dbReference type="GO" id="GO:0007169">
    <property type="term" value="P:cell surface receptor protein tyrosine kinase signaling pathway"/>
    <property type="evidence" value="ECO:0007669"/>
    <property type="project" value="TreeGrafter"/>
</dbReference>
<dbReference type="PROSITE" id="PS50814">
    <property type="entry name" value="WIF"/>
    <property type="match status" value="1"/>
</dbReference>
<keyword evidence="7" id="KW-0418">Kinase</keyword>
<keyword evidence="12" id="KW-0675">Receptor</keyword>
<dbReference type="InterPro" id="IPR038677">
    <property type="entry name" value="WIF_sf"/>
</dbReference>
<evidence type="ECO:0000256" key="4">
    <source>
        <dbReference type="ARBA" id="ARBA00022692"/>
    </source>
</evidence>
<keyword evidence="5" id="KW-0732">Signal</keyword>
<dbReference type="PANTHER" id="PTHR24416">
    <property type="entry name" value="TYROSINE-PROTEIN KINASE RECEPTOR"/>
    <property type="match status" value="1"/>
</dbReference>
<evidence type="ECO:0000313" key="17">
    <source>
        <dbReference type="EMBL" id="CAF1304703.1"/>
    </source>
</evidence>
<evidence type="ECO:0000256" key="9">
    <source>
        <dbReference type="ARBA" id="ARBA00022989"/>
    </source>
</evidence>
<dbReference type="GO" id="GO:0012505">
    <property type="term" value="C:endomembrane system"/>
    <property type="evidence" value="ECO:0007669"/>
    <property type="project" value="UniProtKB-SubCell"/>
</dbReference>
<dbReference type="GO" id="GO:0051897">
    <property type="term" value="P:positive regulation of phosphatidylinositol 3-kinase/protein kinase B signal transduction"/>
    <property type="evidence" value="ECO:0007669"/>
    <property type="project" value="TreeGrafter"/>
</dbReference>
<feature type="domain" description="Protein kinase" evidence="15">
    <location>
        <begin position="275"/>
        <end position="546"/>
    </location>
</feature>
<comment type="subcellular location">
    <subcellularLocation>
        <location evidence="2">Endomembrane system</location>
    </subcellularLocation>
    <subcellularLocation>
        <location evidence="1">Membrane</location>
        <topology evidence="1">Single-pass membrane protein</topology>
    </subcellularLocation>
</comment>
<name>A0A815EBR0_9BILA</name>
<keyword evidence="11" id="KW-0829">Tyrosine-protein kinase</keyword>
<evidence type="ECO:0000259" key="15">
    <source>
        <dbReference type="PROSITE" id="PS50011"/>
    </source>
</evidence>
<evidence type="ECO:0000256" key="8">
    <source>
        <dbReference type="ARBA" id="ARBA00022840"/>
    </source>
</evidence>
<evidence type="ECO:0000256" key="14">
    <source>
        <dbReference type="SAM" id="Phobius"/>
    </source>
</evidence>
<evidence type="ECO:0000256" key="6">
    <source>
        <dbReference type="ARBA" id="ARBA00022741"/>
    </source>
</evidence>
<evidence type="ECO:0008006" key="20">
    <source>
        <dbReference type="Google" id="ProtNLM"/>
    </source>
</evidence>
<reference evidence="17" key="1">
    <citation type="submission" date="2021-02" db="EMBL/GenBank/DDBJ databases">
        <authorList>
            <person name="Nowell W R."/>
        </authorList>
    </citation>
    <scope>NUCLEOTIDE SEQUENCE</scope>
</reference>
<dbReference type="PROSITE" id="PS50011">
    <property type="entry name" value="PROTEIN_KINASE_DOM"/>
    <property type="match status" value="1"/>
</dbReference>
<keyword evidence="10 14" id="KW-0472">Membrane</keyword>
<dbReference type="GO" id="GO:0007409">
    <property type="term" value="P:axonogenesis"/>
    <property type="evidence" value="ECO:0007669"/>
    <property type="project" value="TreeGrafter"/>
</dbReference>
<dbReference type="GO" id="GO:0004713">
    <property type="term" value="F:protein tyrosine kinase activity"/>
    <property type="evidence" value="ECO:0007669"/>
    <property type="project" value="UniProtKB-KW"/>
</dbReference>
<dbReference type="PRINTS" id="PR00109">
    <property type="entry name" value="TYRKINASE"/>
</dbReference>
<evidence type="ECO:0000256" key="12">
    <source>
        <dbReference type="ARBA" id="ARBA00023170"/>
    </source>
</evidence>
<gene>
    <name evidence="17" type="ORF">GPM918_LOCUS28695</name>
    <name evidence="18" type="ORF">SRO942_LOCUS29217</name>
</gene>
<evidence type="ECO:0000256" key="3">
    <source>
        <dbReference type="ARBA" id="ARBA00022679"/>
    </source>
</evidence>
<evidence type="ECO:0000256" key="7">
    <source>
        <dbReference type="ARBA" id="ARBA00022777"/>
    </source>
</evidence>
<comment type="caution">
    <text evidence="17">The sequence shown here is derived from an EMBL/GenBank/DDBJ whole genome shotgun (WGS) entry which is preliminary data.</text>
</comment>
<dbReference type="EMBL" id="CAJOBC010039238">
    <property type="protein sequence ID" value="CAF4135483.1"/>
    <property type="molecule type" value="Genomic_DNA"/>
</dbReference>
<evidence type="ECO:0000256" key="1">
    <source>
        <dbReference type="ARBA" id="ARBA00004167"/>
    </source>
</evidence>
<keyword evidence="4 14" id="KW-0812">Transmembrane</keyword>
<accession>A0A815EBR0</accession>
<evidence type="ECO:0000256" key="5">
    <source>
        <dbReference type="ARBA" id="ARBA00022729"/>
    </source>
</evidence>
<keyword evidence="6" id="KW-0547">Nucleotide-binding</keyword>
<dbReference type="GO" id="GO:0043235">
    <property type="term" value="C:receptor complex"/>
    <property type="evidence" value="ECO:0007669"/>
    <property type="project" value="TreeGrafter"/>
</dbReference>
<evidence type="ECO:0000256" key="13">
    <source>
        <dbReference type="ARBA" id="ARBA00023180"/>
    </source>
</evidence>
<evidence type="ECO:0000256" key="10">
    <source>
        <dbReference type="ARBA" id="ARBA00023136"/>
    </source>
</evidence>
<dbReference type="AlphaFoldDB" id="A0A815EBR0"/>
<evidence type="ECO:0000259" key="16">
    <source>
        <dbReference type="PROSITE" id="PS50814"/>
    </source>
</evidence>
<keyword evidence="3" id="KW-0808">Transferase</keyword>
<protein>
    <recommendedName>
        <fullName evidence="20">Tyrosine-protein kinase RYK</fullName>
    </recommendedName>
</protein>
<dbReference type="GO" id="GO:0005524">
    <property type="term" value="F:ATP binding"/>
    <property type="evidence" value="ECO:0007669"/>
    <property type="project" value="UniProtKB-KW"/>
</dbReference>
<evidence type="ECO:0000256" key="11">
    <source>
        <dbReference type="ARBA" id="ARBA00023137"/>
    </source>
</evidence>
<dbReference type="InterPro" id="IPR000719">
    <property type="entry name" value="Prot_kinase_dom"/>
</dbReference>
<dbReference type="InterPro" id="IPR011009">
    <property type="entry name" value="Kinase-like_dom_sf"/>
</dbReference>
<dbReference type="Proteomes" id="UP000681722">
    <property type="component" value="Unassembled WGS sequence"/>
</dbReference>
<dbReference type="Gene3D" id="3.30.200.20">
    <property type="entry name" value="Phosphorylase Kinase, domain 1"/>
    <property type="match status" value="1"/>
</dbReference>
<dbReference type="OrthoDB" id="546826at2759"/>
<dbReference type="EMBL" id="CAJNOQ010012642">
    <property type="protein sequence ID" value="CAF1304703.1"/>
    <property type="molecule type" value="Genomic_DNA"/>
</dbReference>
<dbReference type="InterPro" id="IPR003306">
    <property type="entry name" value="WIF"/>
</dbReference>
<dbReference type="GO" id="GO:0050793">
    <property type="term" value="P:regulation of developmental process"/>
    <property type="evidence" value="ECO:0007669"/>
    <property type="project" value="UniProtKB-ARBA"/>
</dbReference>
<keyword evidence="8" id="KW-0067">ATP-binding</keyword>
<dbReference type="SUPFAM" id="SSF56112">
    <property type="entry name" value="Protein kinase-like (PK-like)"/>
    <property type="match status" value="1"/>
</dbReference>
<feature type="transmembrane region" description="Helical" evidence="14">
    <location>
        <begin position="167"/>
        <end position="193"/>
    </location>
</feature>
<keyword evidence="13" id="KW-0325">Glycoprotein</keyword>
<proteinExistence type="predicted"/>
<dbReference type="GO" id="GO:0005886">
    <property type="term" value="C:plasma membrane"/>
    <property type="evidence" value="ECO:0007669"/>
    <property type="project" value="TreeGrafter"/>
</dbReference>
<dbReference type="Proteomes" id="UP000663829">
    <property type="component" value="Unassembled WGS sequence"/>
</dbReference>
<organism evidence="17 19">
    <name type="scientific">Didymodactylos carnosus</name>
    <dbReference type="NCBI Taxonomy" id="1234261"/>
    <lineage>
        <taxon>Eukaryota</taxon>
        <taxon>Metazoa</taxon>
        <taxon>Spiralia</taxon>
        <taxon>Gnathifera</taxon>
        <taxon>Rotifera</taxon>
        <taxon>Eurotatoria</taxon>
        <taxon>Bdelloidea</taxon>
        <taxon>Philodinida</taxon>
        <taxon>Philodinidae</taxon>
        <taxon>Didymodactylos</taxon>
    </lineage>
</organism>
<keyword evidence="19" id="KW-1185">Reference proteome</keyword>
<sequence length="553" mass="63434">MDYQLYFIQEGSYRLSAINSTPLSIPSDIETLKFTWNDDRSNSDMKKSLYQYNTTSSNLEELLSPVLDITPTGSVPRHLSNFNVYFPCISASSELESINCSITFRFYNITHNYSSQSIVNLKFLKQCVKNEKLNQSILSQFYNTAQIEAYLLTQSHRSLSSIGVVTILGYSIIIALIVFVLVFSTAMILFCLYRKTTRKKRHLLKAQNADTTHDLDSIPFHHQQHPQLPAIFDTTNCSAYEDSIYSFTQYDSQYKPSDETIHEALNDFKIEQNRVTLHEILIEGTFGRLIHCTYIDNKTISQNVYGKTVNSNASQTQINMMLNECCLFKSVKHVNINSPLGIVHMNELTPYPLILYPYGGKGILKRFLLKCKGSSSDGRDHMLSTQELVYMSIHVAKGLHFLHRRKLLMKDIAARNCMVFDDLSVKLCDYALSRDLFPNDYCCLGDNENRPIKWLAVESIDDRRFSTASDVWSYGVFLWELMSLGDSPYDDIDPFDILTNLNNGIRLSQPPNCPDSLYKLMSMCWLISIDERPRISDLISSLTQFYAQLARFI</sequence>
<dbReference type="InterPro" id="IPR001245">
    <property type="entry name" value="Ser-Thr/Tyr_kinase_cat_dom"/>
</dbReference>
<dbReference type="Pfam" id="PF02019">
    <property type="entry name" value="WIF"/>
    <property type="match status" value="1"/>
</dbReference>
<dbReference type="InterPro" id="IPR050122">
    <property type="entry name" value="RTK"/>
</dbReference>
<evidence type="ECO:0000256" key="2">
    <source>
        <dbReference type="ARBA" id="ARBA00004308"/>
    </source>
</evidence>
<evidence type="ECO:0000313" key="18">
    <source>
        <dbReference type="EMBL" id="CAF4135483.1"/>
    </source>
</evidence>
<dbReference type="Gene3D" id="1.10.510.10">
    <property type="entry name" value="Transferase(Phosphotransferase) domain 1"/>
    <property type="match status" value="1"/>
</dbReference>
<dbReference type="PANTHER" id="PTHR24416:SF349">
    <property type="entry name" value="TYROSINE-PROTEIN KINASE RYK"/>
    <property type="match status" value="1"/>
</dbReference>
<dbReference type="Gene3D" id="2.60.40.2170">
    <property type="entry name" value="Wnt, WIF domain"/>
    <property type="match status" value="1"/>
</dbReference>
<keyword evidence="9 14" id="KW-1133">Transmembrane helix</keyword>
<dbReference type="GO" id="GO:0010976">
    <property type="term" value="P:positive regulation of neuron projection development"/>
    <property type="evidence" value="ECO:0007669"/>
    <property type="project" value="TreeGrafter"/>
</dbReference>
<dbReference type="Pfam" id="PF07714">
    <property type="entry name" value="PK_Tyr_Ser-Thr"/>
    <property type="match status" value="1"/>
</dbReference>
<feature type="domain" description="WIF" evidence="16">
    <location>
        <begin position="1"/>
        <end position="127"/>
    </location>
</feature>
<evidence type="ECO:0000313" key="19">
    <source>
        <dbReference type="Proteomes" id="UP000663829"/>
    </source>
</evidence>